<evidence type="ECO:0000256" key="3">
    <source>
        <dbReference type="ARBA" id="ARBA00022597"/>
    </source>
</evidence>
<dbReference type="PROSITE" id="PS00371">
    <property type="entry name" value="PTS_EIIA_TYPE_1_HIS"/>
    <property type="match status" value="1"/>
</dbReference>
<dbReference type="InterPro" id="IPR050890">
    <property type="entry name" value="PTS_EIIA_component"/>
</dbReference>
<evidence type="ECO:0000256" key="5">
    <source>
        <dbReference type="ARBA" id="ARBA00022683"/>
    </source>
</evidence>
<accession>A0ABV1HIB1</accession>
<comment type="subcellular location">
    <subcellularLocation>
        <location evidence="1">Cytoplasm</location>
    </subcellularLocation>
</comment>
<dbReference type="InterPro" id="IPR011055">
    <property type="entry name" value="Dup_hybrid_motif"/>
</dbReference>
<dbReference type="Proteomes" id="UP001437460">
    <property type="component" value="Unassembled WGS sequence"/>
</dbReference>
<reference evidence="8 9" key="1">
    <citation type="submission" date="2024-03" db="EMBL/GenBank/DDBJ databases">
        <title>Human intestinal bacterial collection.</title>
        <authorList>
            <person name="Pauvert C."/>
            <person name="Hitch T.C.A."/>
            <person name="Clavel T."/>
        </authorList>
    </citation>
    <scope>NUCLEOTIDE SEQUENCE [LARGE SCALE GENOMIC DNA]</scope>
    <source>
        <strain evidence="8 9">CLA-AP-H27</strain>
    </source>
</reference>
<evidence type="ECO:0000259" key="7">
    <source>
        <dbReference type="PROSITE" id="PS51093"/>
    </source>
</evidence>
<evidence type="ECO:0000256" key="6">
    <source>
        <dbReference type="ARBA" id="ARBA00022777"/>
    </source>
</evidence>
<dbReference type="PANTHER" id="PTHR45008:SF1">
    <property type="entry name" value="PTS SYSTEM GLUCOSE-SPECIFIC EIIA COMPONENT"/>
    <property type="match status" value="1"/>
</dbReference>
<evidence type="ECO:0000256" key="2">
    <source>
        <dbReference type="ARBA" id="ARBA00022448"/>
    </source>
</evidence>
<sequence>MFQALKKMFGGKKEAAEVLSPVSGQVVPLSEVNDPAFAQEILGKGVAVKPSEGEFRAPFSGEVTVMFDTGHAVSIKGDNGAEVIVHIGLDTVQLKGQHFTAYVKQGDRVQAGDLLITADLEQIQAAGYDVITPVIICNTQDFPDMACHTGIQVRAGEPVITL</sequence>
<keyword evidence="3 8" id="KW-0762">Sugar transport</keyword>
<dbReference type="InterPro" id="IPR001127">
    <property type="entry name" value="PTS_EIIA_1_perm"/>
</dbReference>
<keyword evidence="9" id="KW-1185">Reference proteome</keyword>
<keyword evidence="2" id="KW-0813">Transport</keyword>
<organism evidence="8 9">
    <name type="scientific">Ventrimonas faecis</name>
    <dbReference type="NCBI Taxonomy" id="3133170"/>
    <lineage>
        <taxon>Bacteria</taxon>
        <taxon>Bacillati</taxon>
        <taxon>Bacillota</taxon>
        <taxon>Clostridia</taxon>
        <taxon>Lachnospirales</taxon>
        <taxon>Lachnospiraceae</taxon>
        <taxon>Ventrimonas</taxon>
    </lineage>
</organism>
<evidence type="ECO:0000313" key="8">
    <source>
        <dbReference type="EMBL" id="MEQ2561698.1"/>
    </source>
</evidence>
<dbReference type="RefSeq" id="WP_349228145.1">
    <property type="nucleotide sequence ID" value="NZ_JBBMFJ010000001.1"/>
</dbReference>
<dbReference type="NCBIfam" id="TIGR00830">
    <property type="entry name" value="PTBA"/>
    <property type="match status" value="1"/>
</dbReference>
<keyword evidence="4" id="KW-0808">Transferase</keyword>
<evidence type="ECO:0000313" key="9">
    <source>
        <dbReference type="Proteomes" id="UP001437460"/>
    </source>
</evidence>
<protein>
    <submittedName>
        <fullName evidence="8">PTS glucose transporter subunit IIA</fullName>
    </submittedName>
</protein>
<name>A0ABV1HIB1_9FIRM</name>
<dbReference type="PROSITE" id="PS51093">
    <property type="entry name" value="PTS_EIIA_TYPE_1"/>
    <property type="match status" value="1"/>
</dbReference>
<evidence type="ECO:0000256" key="1">
    <source>
        <dbReference type="ARBA" id="ARBA00004496"/>
    </source>
</evidence>
<keyword evidence="5" id="KW-0598">Phosphotransferase system</keyword>
<feature type="domain" description="PTS EIIA type-1" evidence="7">
    <location>
        <begin position="34"/>
        <end position="138"/>
    </location>
</feature>
<gene>
    <name evidence="8" type="ORF">WMO41_00650</name>
</gene>
<dbReference type="PANTHER" id="PTHR45008">
    <property type="entry name" value="PTS SYSTEM GLUCOSE-SPECIFIC EIIA COMPONENT"/>
    <property type="match status" value="1"/>
</dbReference>
<comment type="caution">
    <text evidence="8">The sequence shown here is derived from an EMBL/GenBank/DDBJ whole genome shotgun (WGS) entry which is preliminary data.</text>
</comment>
<dbReference type="SUPFAM" id="SSF51261">
    <property type="entry name" value="Duplicated hybrid motif"/>
    <property type="match status" value="1"/>
</dbReference>
<proteinExistence type="predicted"/>
<dbReference type="Pfam" id="PF00358">
    <property type="entry name" value="PTS_EIIA_1"/>
    <property type="match status" value="1"/>
</dbReference>
<keyword evidence="6" id="KW-0418">Kinase</keyword>
<evidence type="ECO:0000256" key="4">
    <source>
        <dbReference type="ARBA" id="ARBA00022679"/>
    </source>
</evidence>
<dbReference type="Gene3D" id="2.70.70.10">
    <property type="entry name" value="Glucose Permease (Domain IIA)"/>
    <property type="match status" value="1"/>
</dbReference>
<dbReference type="EMBL" id="JBBMFJ010000001">
    <property type="protein sequence ID" value="MEQ2561698.1"/>
    <property type="molecule type" value="Genomic_DNA"/>
</dbReference>